<keyword evidence="3" id="KW-0813">Transport</keyword>
<feature type="transmembrane region" description="Helical" evidence="9">
    <location>
        <begin position="248"/>
        <end position="265"/>
    </location>
</feature>
<keyword evidence="7 9" id="KW-0472">Membrane</keyword>
<sequence>MPTTNTPRRGRPPRSTVGGPAAPATPGTAPHPAPDGADAPHGKGPAPERPQPGRPGLAGRATLLSGALLLLALGAVVVLHLSLGAAGVGTRDLIDLIAGRAGEDVEAVFVGSRLPRTLAGLVTGIALGVSGALIQGATRNPLGAPDTLGVNAGAYLAVALVAFMGWGGGVMASGIASFLGAAAAIGVVYLLAARGVLSPGRLLLAGATVALIGSAAAQFLQILDEEGTQGVFFWGNGSLIQSGLDRPLVLGGVVAAAVLLAPLLARPLDLMALGDEAAEAMGARVGRIRPAAWLLAVLLAAAAVTLAGPVGYVGLIAPVAVRMLGVRRHAALLPLAGLAGALLVLVADAAAQLAFPPSAGYGELPVGVVTALIGGPVFVLLARRATTGDADTGAAVAVARPQPGPRYATALGVGAAAVAVAVLLGLRVGDVDITWGQIVGAVFGSAEPMAAEVVAYRMPRILVAALAGACLAAAGAAVQSVVRNPLAEPGLVGVTAGASAGAVLLIVVIPTAPAFLLPMSAAVGGVLALALVLLLARDRAGLDPTRVVLVGLGVAATAGAAVNTMVVGSQMDTSAALIWMAGSTYGRDLTTLGWLVVPAVVAVALTAAARPVNMLALGDDLPRALGLDISRARMLVLGSAAVLAAGTAAAVGTVGFVGLVAPHLARRLVGSHTGRVVPMAAVLGAVLLVASDALGRMLLAPVEIPVGVVTALLGAPYLMWLLRRGGR</sequence>
<feature type="transmembrane region" description="Helical" evidence="9">
    <location>
        <begin position="118"/>
        <end position="136"/>
    </location>
</feature>
<dbReference type="Proteomes" id="UP000567795">
    <property type="component" value="Unassembled WGS sequence"/>
</dbReference>
<evidence type="ECO:0000256" key="2">
    <source>
        <dbReference type="ARBA" id="ARBA00007935"/>
    </source>
</evidence>
<evidence type="ECO:0000313" key="11">
    <source>
        <dbReference type="Proteomes" id="UP000567795"/>
    </source>
</evidence>
<dbReference type="PANTHER" id="PTHR30472:SF37">
    <property type="entry name" value="FE(3+) DICITRATE TRANSPORT SYSTEM PERMEASE PROTEIN FECD-RELATED"/>
    <property type="match status" value="1"/>
</dbReference>
<evidence type="ECO:0000256" key="1">
    <source>
        <dbReference type="ARBA" id="ARBA00004651"/>
    </source>
</evidence>
<feature type="transmembrane region" description="Helical" evidence="9">
    <location>
        <begin position="148"/>
        <end position="166"/>
    </location>
</feature>
<keyword evidence="4" id="KW-1003">Cell membrane</keyword>
<keyword evidence="11" id="KW-1185">Reference proteome</keyword>
<gene>
    <name evidence="10" type="ORF">FHU37_001304</name>
</gene>
<feature type="transmembrane region" description="Helical" evidence="9">
    <location>
        <begin position="458"/>
        <end position="478"/>
    </location>
</feature>
<feature type="transmembrane region" description="Helical" evidence="9">
    <location>
        <begin position="702"/>
        <end position="722"/>
    </location>
</feature>
<feature type="transmembrane region" description="Helical" evidence="9">
    <location>
        <begin position="490"/>
        <end position="509"/>
    </location>
</feature>
<feature type="transmembrane region" description="Helical" evidence="9">
    <location>
        <begin position="591"/>
        <end position="613"/>
    </location>
</feature>
<reference evidence="10 11" key="1">
    <citation type="submission" date="2020-07" db="EMBL/GenBank/DDBJ databases">
        <title>Sequencing the genomes of 1000 actinobacteria strains.</title>
        <authorList>
            <person name="Klenk H.-P."/>
        </authorList>
    </citation>
    <scope>NUCLEOTIDE SEQUENCE [LARGE SCALE GENOMIC DNA]</scope>
    <source>
        <strain evidence="10 11">DSM 42178</strain>
    </source>
</reference>
<dbReference type="InterPro" id="IPR037294">
    <property type="entry name" value="ABC_BtuC-like"/>
</dbReference>
<comment type="caution">
    <text evidence="10">The sequence shown here is derived from an EMBL/GenBank/DDBJ whole genome shotgun (WGS) entry which is preliminary data.</text>
</comment>
<dbReference type="GO" id="GO:0005886">
    <property type="term" value="C:plasma membrane"/>
    <property type="evidence" value="ECO:0007669"/>
    <property type="project" value="UniProtKB-SubCell"/>
</dbReference>
<dbReference type="PANTHER" id="PTHR30472">
    <property type="entry name" value="FERRIC ENTEROBACTIN TRANSPORT SYSTEM PERMEASE PROTEIN"/>
    <property type="match status" value="1"/>
</dbReference>
<evidence type="ECO:0000256" key="6">
    <source>
        <dbReference type="ARBA" id="ARBA00022989"/>
    </source>
</evidence>
<dbReference type="Gene3D" id="1.10.3470.10">
    <property type="entry name" value="ABC transporter involved in vitamin B12 uptake, BtuC"/>
    <property type="match status" value="2"/>
</dbReference>
<dbReference type="RefSeq" id="WP_179813262.1">
    <property type="nucleotide sequence ID" value="NZ_JACBZD010000001.1"/>
</dbReference>
<name>A0A853A0L9_9ACTN</name>
<evidence type="ECO:0000256" key="4">
    <source>
        <dbReference type="ARBA" id="ARBA00022475"/>
    </source>
</evidence>
<dbReference type="GO" id="GO:0033214">
    <property type="term" value="P:siderophore-iron import into cell"/>
    <property type="evidence" value="ECO:0007669"/>
    <property type="project" value="TreeGrafter"/>
</dbReference>
<evidence type="ECO:0000256" key="7">
    <source>
        <dbReference type="ARBA" id="ARBA00023136"/>
    </source>
</evidence>
<feature type="transmembrane region" description="Helical" evidence="9">
    <location>
        <begin position="515"/>
        <end position="535"/>
    </location>
</feature>
<feature type="transmembrane region" description="Helical" evidence="9">
    <location>
        <begin position="547"/>
        <end position="571"/>
    </location>
</feature>
<evidence type="ECO:0000256" key="9">
    <source>
        <dbReference type="SAM" id="Phobius"/>
    </source>
</evidence>
<dbReference type="Pfam" id="PF01032">
    <property type="entry name" value="FecCD"/>
    <property type="match status" value="2"/>
</dbReference>
<feature type="transmembrane region" description="Helical" evidence="9">
    <location>
        <begin position="676"/>
        <end position="695"/>
    </location>
</feature>
<dbReference type="CDD" id="cd06550">
    <property type="entry name" value="TM_ABC_iron-siderophores_like"/>
    <property type="match status" value="2"/>
</dbReference>
<organism evidence="10 11">
    <name type="scientific">Allostreptomyces psammosilenae</name>
    <dbReference type="NCBI Taxonomy" id="1892865"/>
    <lineage>
        <taxon>Bacteria</taxon>
        <taxon>Bacillati</taxon>
        <taxon>Actinomycetota</taxon>
        <taxon>Actinomycetes</taxon>
        <taxon>Kitasatosporales</taxon>
        <taxon>Streptomycetaceae</taxon>
        <taxon>Allostreptomyces</taxon>
    </lineage>
</organism>
<feature type="transmembrane region" description="Helical" evidence="9">
    <location>
        <begin position="172"/>
        <end position="192"/>
    </location>
</feature>
<keyword evidence="6 9" id="KW-1133">Transmembrane helix</keyword>
<feature type="transmembrane region" description="Helical" evidence="9">
    <location>
        <begin position="634"/>
        <end position="656"/>
    </location>
</feature>
<feature type="transmembrane region" description="Helical" evidence="9">
    <location>
        <begin position="291"/>
        <end position="320"/>
    </location>
</feature>
<accession>A0A853A0L9</accession>
<feature type="transmembrane region" description="Helical" evidence="9">
    <location>
        <begin position="407"/>
        <end position="426"/>
    </location>
</feature>
<comment type="similarity">
    <text evidence="2">Belongs to the binding-protein-dependent transport system permease family. FecCD subfamily.</text>
</comment>
<proteinExistence type="inferred from homology"/>
<dbReference type="EMBL" id="JACBZD010000001">
    <property type="protein sequence ID" value="NYI04361.1"/>
    <property type="molecule type" value="Genomic_DNA"/>
</dbReference>
<feature type="transmembrane region" description="Helical" evidence="9">
    <location>
        <begin position="61"/>
        <end position="83"/>
    </location>
</feature>
<protein>
    <submittedName>
        <fullName evidence="10">Iron complex transport system permease protein</fullName>
    </submittedName>
</protein>
<comment type="subcellular location">
    <subcellularLocation>
        <location evidence="1">Cell membrane</location>
        <topology evidence="1">Multi-pass membrane protein</topology>
    </subcellularLocation>
</comment>
<evidence type="ECO:0000256" key="3">
    <source>
        <dbReference type="ARBA" id="ARBA00022448"/>
    </source>
</evidence>
<feature type="compositionally biased region" description="Low complexity" evidence="8">
    <location>
        <begin position="1"/>
        <end position="45"/>
    </location>
</feature>
<dbReference type="GO" id="GO:0022857">
    <property type="term" value="F:transmembrane transporter activity"/>
    <property type="evidence" value="ECO:0007669"/>
    <property type="project" value="InterPro"/>
</dbReference>
<feature type="transmembrane region" description="Helical" evidence="9">
    <location>
        <begin position="361"/>
        <end position="382"/>
    </location>
</feature>
<evidence type="ECO:0000256" key="8">
    <source>
        <dbReference type="SAM" id="MobiDB-lite"/>
    </source>
</evidence>
<feature type="region of interest" description="Disordered" evidence="8">
    <location>
        <begin position="1"/>
        <end position="58"/>
    </location>
</feature>
<dbReference type="AlphaFoldDB" id="A0A853A0L9"/>
<dbReference type="SUPFAM" id="SSF81345">
    <property type="entry name" value="ABC transporter involved in vitamin B12 uptake, BtuC"/>
    <property type="match status" value="2"/>
</dbReference>
<dbReference type="InterPro" id="IPR000522">
    <property type="entry name" value="ABC_transptr_permease_BtuC"/>
</dbReference>
<keyword evidence="5 9" id="KW-0812">Transmembrane</keyword>
<evidence type="ECO:0000256" key="5">
    <source>
        <dbReference type="ARBA" id="ARBA00022692"/>
    </source>
</evidence>
<feature type="transmembrane region" description="Helical" evidence="9">
    <location>
        <begin position="332"/>
        <end position="355"/>
    </location>
</feature>
<evidence type="ECO:0000313" key="10">
    <source>
        <dbReference type="EMBL" id="NYI04361.1"/>
    </source>
</evidence>